<sequence length="379" mass="40209">MTHPWPQADPTVLTPVEEHDELRTVVRQVLTKYADRETVRAAADTAAGHDVALWKRLNEELEIGGLALSEQWGGSGFGLPELAVLLEEVGAALLPDPVLSSAVLGVRALTLADEVDRDLLAATVAGSVVVTVADLDTPCVPVATLSGDGAVRVTGRVERVVHGALAQHLVTAVDVEGEHVIALVDLAAAGVTVVPRTVVDLTRRQADVELEGVEARVLVGSGRAGSVARRLGLLRKVAVASEQSGAVSHLLDLVVEYVTQREQFSRPIGSFQAVKHRLADVLVDRERALSASRYAAAVLEQAMEDDEVPDDVELAVEVAAVVCQDAFVRTAHEAVQLHGGIGFTWEHRAHYYVRRALGDEGLGGGSARGRARVAALVEV</sequence>
<dbReference type="Gene3D" id="1.10.540.10">
    <property type="entry name" value="Acyl-CoA dehydrogenase/oxidase, N-terminal domain"/>
    <property type="match status" value="1"/>
</dbReference>
<evidence type="ECO:0000256" key="3">
    <source>
        <dbReference type="ARBA" id="ARBA00022630"/>
    </source>
</evidence>
<evidence type="ECO:0000259" key="6">
    <source>
        <dbReference type="Pfam" id="PF00441"/>
    </source>
</evidence>
<dbReference type="Proteomes" id="UP001596098">
    <property type="component" value="Unassembled WGS sequence"/>
</dbReference>
<keyword evidence="4" id="KW-0274">FAD</keyword>
<reference evidence="9" key="1">
    <citation type="journal article" date="2019" name="Int. J. Syst. Evol. Microbiol.">
        <title>The Global Catalogue of Microorganisms (GCM) 10K type strain sequencing project: providing services to taxonomists for standard genome sequencing and annotation.</title>
        <authorList>
            <consortium name="The Broad Institute Genomics Platform"/>
            <consortium name="The Broad Institute Genome Sequencing Center for Infectious Disease"/>
            <person name="Wu L."/>
            <person name="Ma J."/>
        </authorList>
    </citation>
    <scope>NUCLEOTIDE SEQUENCE [LARGE SCALE GENOMIC DNA]</scope>
    <source>
        <strain evidence="9">DFY28</strain>
    </source>
</reference>
<dbReference type="InterPro" id="IPR009100">
    <property type="entry name" value="AcylCoA_DH/oxidase_NM_dom_sf"/>
</dbReference>
<proteinExistence type="inferred from homology"/>
<dbReference type="Pfam" id="PF00441">
    <property type="entry name" value="Acyl-CoA_dh_1"/>
    <property type="match status" value="1"/>
</dbReference>
<name>A0ABW1QWC4_9ACTN</name>
<dbReference type="EMBL" id="JBHSQI010000002">
    <property type="protein sequence ID" value="MFC6152844.1"/>
    <property type="molecule type" value="Genomic_DNA"/>
</dbReference>
<organism evidence="8 9">
    <name type="scientific">Nocardioides yefusunii</name>
    <dbReference type="NCBI Taxonomy" id="2500546"/>
    <lineage>
        <taxon>Bacteria</taxon>
        <taxon>Bacillati</taxon>
        <taxon>Actinomycetota</taxon>
        <taxon>Actinomycetes</taxon>
        <taxon>Propionibacteriales</taxon>
        <taxon>Nocardioidaceae</taxon>
        <taxon>Nocardioides</taxon>
    </lineage>
</organism>
<protein>
    <submittedName>
        <fullName evidence="8">Acyl-CoA dehydrogenase family protein</fullName>
        <ecNumber evidence="8">1.-.-.-</ecNumber>
    </submittedName>
</protein>
<evidence type="ECO:0000256" key="2">
    <source>
        <dbReference type="ARBA" id="ARBA00009347"/>
    </source>
</evidence>
<dbReference type="InterPro" id="IPR009075">
    <property type="entry name" value="AcylCo_DH/oxidase_C"/>
</dbReference>
<feature type="domain" description="Acyl-CoA dehydrogenase/oxidase C-terminal" evidence="6">
    <location>
        <begin position="237"/>
        <end position="374"/>
    </location>
</feature>
<feature type="domain" description="Acyl-CoA dehydrogenase/oxidase N-terminal" evidence="7">
    <location>
        <begin position="17"/>
        <end position="95"/>
    </location>
</feature>
<dbReference type="InterPro" id="IPR037069">
    <property type="entry name" value="AcylCoA_DH/ox_N_sf"/>
</dbReference>
<comment type="cofactor">
    <cofactor evidence="1">
        <name>FAD</name>
        <dbReference type="ChEBI" id="CHEBI:57692"/>
    </cofactor>
</comment>
<evidence type="ECO:0000313" key="9">
    <source>
        <dbReference type="Proteomes" id="UP001596098"/>
    </source>
</evidence>
<accession>A0ABW1QWC4</accession>
<keyword evidence="5 8" id="KW-0560">Oxidoreductase</keyword>
<evidence type="ECO:0000256" key="4">
    <source>
        <dbReference type="ARBA" id="ARBA00022827"/>
    </source>
</evidence>
<gene>
    <name evidence="8" type="ORF">ACFPWU_04075</name>
</gene>
<evidence type="ECO:0000256" key="5">
    <source>
        <dbReference type="ARBA" id="ARBA00023002"/>
    </source>
</evidence>
<dbReference type="InterPro" id="IPR036250">
    <property type="entry name" value="AcylCo_DH-like_C"/>
</dbReference>
<keyword evidence="3" id="KW-0285">Flavoprotein</keyword>
<dbReference type="Gene3D" id="1.20.140.10">
    <property type="entry name" value="Butyryl-CoA Dehydrogenase, subunit A, domain 3"/>
    <property type="match status" value="1"/>
</dbReference>
<comment type="similarity">
    <text evidence="2">Belongs to the acyl-CoA dehydrogenase family.</text>
</comment>
<evidence type="ECO:0000313" key="8">
    <source>
        <dbReference type="EMBL" id="MFC6152844.1"/>
    </source>
</evidence>
<dbReference type="Pfam" id="PF02771">
    <property type="entry name" value="Acyl-CoA_dh_N"/>
    <property type="match status" value="1"/>
</dbReference>
<dbReference type="EC" id="1.-.-.-" evidence="8"/>
<keyword evidence="9" id="KW-1185">Reference proteome</keyword>
<dbReference type="SUPFAM" id="SSF56645">
    <property type="entry name" value="Acyl-CoA dehydrogenase NM domain-like"/>
    <property type="match status" value="1"/>
</dbReference>
<dbReference type="InterPro" id="IPR013786">
    <property type="entry name" value="AcylCoA_DH/ox_N"/>
</dbReference>
<evidence type="ECO:0000259" key="7">
    <source>
        <dbReference type="Pfam" id="PF02771"/>
    </source>
</evidence>
<dbReference type="GO" id="GO:0016491">
    <property type="term" value="F:oxidoreductase activity"/>
    <property type="evidence" value="ECO:0007669"/>
    <property type="project" value="UniProtKB-KW"/>
</dbReference>
<dbReference type="PANTHER" id="PTHR43884:SF20">
    <property type="entry name" value="ACYL-COA DEHYDROGENASE FADE28"/>
    <property type="match status" value="1"/>
</dbReference>
<dbReference type="SUPFAM" id="SSF47203">
    <property type="entry name" value="Acyl-CoA dehydrogenase C-terminal domain-like"/>
    <property type="match status" value="1"/>
</dbReference>
<comment type="caution">
    <text evidence="8">The sequence shown here is derived from an EMBL/GenBank/DDBJ whole genome shotgun (WGS) entry which is preliminary data.</text>
</comment>
<evidence type="ECO:0000256" key="1">
    <source>
        <dbReference type="ARBA" id="ARBA00001974"/>
    </source>
</evidence>
<dbReference type="PANTHER" id="PTHR43884">
    <property type="entry name" value="ACYL-COA DEHYDROGENASE"/>
    <property type="match status" value="1"/>
</dbReference>
<dbReference type="RefSeq" id="WP_128219522.1">
    <property type="nucleotide sequence ID" value="NZ_CP034929.1"/>
</dbReference>